<protein>
    <submittedName>
        <fullName evidence="2">Uncharacterized protein</fullName>
    </submittedName>
</protein>
<keyword evidence="3" id="KW-1185">Reference proteome</keyword>
<organism evidence="2 3">
    <name type="scientific">Ureibacillus sinduriensis BLB-1 = JCM 15800</name>
    <dbReference type="NCBI Taxonomy" id="1384057"/>
    <lineage>
        <taxon>Bacteria</taxon>
        <taxon>Bacillati</taxon>
        <taxon>Bacillota</taxon>
        <taxon>Bacilli</taxon>
        <taxon>Bacillales</taxon>
        <taxon>Caryophanaceae</taxon>
        <taxon>Ureibacillus</taxon>
    </lineage>
</organism>
<gene>
    <name evidence="2" type="ORF">CD33_16100</name>
</gene>
<dbReference type="eggNOG" id="ENOG50335ZQ">
    <property type="taxonomic scope" value="Bacteria"/>
</dbReference>
<evidence type="ECO:0000313" key="2">
    <source>
        <dbReference type="EMBL" id="KGR74611.1"/>
    </source>
</evidence>
<proteinExistence type="predicted"/>
<keyword evidence="1" id="KW-1133">Transmembrane helix</keyword>
<evidence type="ECO:0000313" key="3">
    <source>
        <dbReference type="Proteomes" id="UP000030408"/>
    </source>
</evidence>
<reference evidence="2 3" key="1">
    <citation type="submission" date="2014-02" db="EMBL/GenBank/DDBJ databases">
        <title>Draft genome sequence of Lysinibacillus sinduriensis JCM 15800.</title>
        <authorList>
            <person name="Zhang F."/>
            <person name="Wang G."/>
            <person name="Zhang L."/>
        </authorList>
    </citation>
    <scope>NUCLEOTIDE SEQUENCE [LARGE SCALE GENOMIC DNA]</scope>
    <source>
        <strain evidence="2 3">JCM 15800</strain>
    </source>
</reference>
<keyword evidence="1" id="KW-0472">Membrane</keyword>
<name>A0A0A3HPV1_9BACL</name>
<evidence type="ECO:0000256" key="1">
    <source>
        <dbReference type="SAM" id="Phobius"/>
    </source>
</evidence>
<keyword evidence="1" id="KW-0812">Transmembrane</keyword>
<dbReference type="Proteomes" id="UP000030408">
    <property type="component" value="Unassembled WGS sequence"/>
</dbReference>
<dbReference type="AlphaFoldDB" id="A0A0A3HPV1"/>
<dbReference type="EMBL" id="JPVO01000054">
    <property type="protein sequence ID" value="KGR74611.1"/>
    <property type="molecule type" value="Genomic_DNA"/>
</dbReference>
<accession>A0A0A3HPV1</accession>
<feature type="transmembrane region" description="Helical" evidence="1">
    <location>
        <begin position="6"/>
        <end position="30"/>
    </location>
</feature>
<comment type="caution">
    <text evidence="2">The sequence shown here is derived from an EMBL/GenBank/DDBJ whole genome shotgun (WGS) entry which is preliminary data.</text>
</comment>
<sequence length="102" mass="11280">MNNKGVAFVETLLTVVIVLVITGTLVPLTYQMKAALYNKKLELYASETALEAAKLVKSQIAFSGINSIEQNDYQWTYDGVQICVQFNNLNGERMKCISQNGG</sequence>
<dbReference type="STRING" id="1384057.CD33_16100"/>